<dbReference type="AlphaFoldDB" id="A0A317F2N8"/>
<dbReference type="EMBL" id="QGNY01000001">
    <property type="protein sequence ID" value="PWS33381.1"/>
    <property type="molecule type" value="Genomic_DNA"/>
</dbReference>
<dbReference type="GO" id="GO:0016810">
    <property type="term" value="F:hydrolase activity, acting on carbon-nitrogen (but not peptide) bonds"/>
    <property type="evidence" value="ECO:0007669"/>
    <property type="project" value="InterPro"/>
</dbReference>
<dbReference type="PANTHER" id="PTHR43135">
    <property type="entry name" value="ALPHA-D-RIBOSE 1-METHYLPHOSPHONATE 5-TRIPHOSPHATE DIPHOSPHATASE"/>
    <property type="match status" value="1"/>
</dbReference>
<dbReference type="InterPro" id="IPR051781">
    <property type="entry name" value="Metallo-dep_Hydrolase"/>
</dbReference>
<evidence type="ECO:0000313" key="3">
    <source>
        <dbReference type="EMBL" id="PWS33381.1"/>
    </source>
</evidence>
<sequence length="1005" mass="114113">MNKFVIFLLNIYLSAMYSVASAQLPMRATRWMKLNVTEGTRMNVDVSPDGKTLVFDLLGEIFMLPEQGGQARQLSRGLALNFRPRFSPAGNSITFISDASGKLSLHIRRFDTGQRRCLDLDNINTNTEYYFNTLGDTIFLAGQRVDIRSGHRIKETESLAEWKRINSDYAYQYQPFGNKSILVLKNLKNGLTRHFLNSLHTASNLLISHSGQYVVYTENNRALIIADETGKLDTLVSRLNLNKDHYNPQPMMSFSANDRYLYCAYQGKIHKIDLKTRENKIIPFSIKANFALAKLKHFSQIITQNRFRARYLRGIQRRIDGKQFLFSTMNRVYTQNLPHGKPKPIYDRGPAQYQGVYSTDGKWIAYVCWDEFTGGSVWKISSDGQNKPVLLAASDNQYQRPCWSIDNTKISWICGKSTKDRDDPGIGKLQLLDLMSKKVFILKDTINLWNKLSFSKDDQSIYFQPYVGPYEENLQPVPALECINLESREIHPLAYSAFTTYDFGKYYKTGRCISPDRKFIAFSAGEDIYLQTVKPDSTLLFDPSHFAYGEKLGSGVDPYWEKENILCWTFANHFYRIDVRKFQADFKIKPTFTIELKIPYAKNAHRFALTNARLLTMNKGRIIEKGTVLIENGKIIAVGGSNRVSIPQRTVKINLMGKTVIPGLIDVHAHVRVIPDIFPSQFWKFQANLAYGVTTIHDPSLSYDGYGYSELLNSGKMTGPRLFHVGKAVRAQNVSHCNTLQEALEVVKKRKDMGGLTVKQYMLKHRINRQYLGMASGIYKLNMTNEGYWDLPDQLGMLKDGSSGIEHNPVWGDLYDDVVQFYARSGTVLTGALQHAYGMLGAKYYLNSTYWNFTEEKLRKFWPKEAIASLVEPSYEQMSTQLEFISSASIDARIYKAGGKLALGSHGENQGIGVHNELWAIQMGGLSNLEALEVATIRGAEALGLQKYLGSISRGKFADLVILEQNPLKDIHNSKKISFVIKDGVIYDGNTLKIISPEQLKKTKK</sequence>
<dbReference type="InterPro" id="IPR006680">
    <property type="entry name" value="Amidohydro-rel"/>
</dbReference>
<dbReference type="Gene3D" id="2.120.10.30">
    <property type="entry name" value="TolB, C-terminal domain"/>
    <property type="match status" value="2"/>
</dbReference>
<dbReference type="InterPro" id="IPR011059">
    <property type="entry name" value="Metal-dep_hydrolase_composite"/>
</dbReference>
<dbReference type="InterPro" id="IPR011659">
    <property type="entry name" value="WD40"/>
</dbReference>
<dbReference type="Pfam" id="PF07676">
    <property type="entry name" value="PD40"/>
    <property type="match status" value="1"/>
</dbReference>
<evidence type="ECO:0000256" key="1">
    <source>
        <dbReference type="SAM" id="SignalP"/>
    </source>
</evidence>
<comment type="caution">
    <text evidence="3">The sequence shown here is derived from an EMBL/GenBank/DDBJ whole genome shotgun (WGS) entry which is preliminary data.</text>
</comment>
<evidence type="ECO:0000259" key="2">
    <source>
        <dbReference type="Pfam" id="PF01979"/>
    </source>
</evidence>
<accession>A0A317F2N8</accession>
<dbReference type="SUPFAM" id="SSF51338">
    <property type="entry name" value="Composite domain of metallo-dependent hydrolases"/>
    <property type="match status" value="1"/>
</dbReference>
<dbReference type="RefSeq" id="WP_109927968.1">
    <property type="nucleotide sequence ID" value="NZ_QGNY01000001.1"/>
</dbReference>
<dbReference type="PANTHER" id="PTHR43135:SF3">
    <property type="entry name" value="ALPHA-D-RIBOSE 1-METHYLPHOSPHONATE 5-TRIPHOSPHATE DIPHOSPHATASE"/>
    <property type="match status" value="1"/>
</dbReference>
<evidence type="ECO:0000313" key="4">
    <source>
        <dbReference type="Proteomes" id="UP000245391"/>
    </source>
</evidence>
<dbReference type="Pfam" id="PF01979">
    <property type="entry name" value="Amidohydro_1"/>
    <property type="match status" value="1"/>
</dbReference>
<organism evidence="3 4">
    <name type="scientific">Pedobacter paludis</name>
    <dbReference type="NCBI Taxonomy" id="2203212"/>
    <lineage>
        <taxon>Bacteria</taxon>
        <taxon>Pseudomonadati</taxon>
        <taxon>Bacteroidota</taxon>
        <taxon>Sphingobacteriia</taxon>
        <taxon>Sphingobacteriales</taxon>
        <taxon>Sphingobacteriaceae</taxon>
        <taxon>Pedobacter</taxon>
    </lineage>
</organism>
<keyword evidence="4" id="KW-1185">Reference proteome</keyword>
<dbReference type="SUPFAM" id="SSF51556">
    <property type="entry name" value="Metallo-dependent hydrolases"/>
    <property type="match status" value="1"/>
</dbReference>
<dbReference type="Proteomes" id="UP000245391">
    <property type="component" value="Unassembled WGS sequence"/>
</dbReference>
<feature type="domain" description="Amidohydrolase-related" evidence="2">
    <location>
        <begin position="921"/>
        <end position="985"/>
    </location>
</feature>
<feature type="chain" id="PRO_5016247989" description="Amidohydrolase-related domain-containing protein" evidence="1">
    <location>
        <begin position="23"/>
        <end position="1005"/>
    </location>
</feature>
<dbReference type="OrthoDB" id="9815657at2"/>
<dbReference type="InterPro" id="IPR011042">
    <property type="entry name" value="6-blade_b-propeller_TolB-like"/>
</dbReference>
<protein>
    <recommendedName>
        <fullName evidence="2">Amidohydrolase-related domain-containing protein</fullName>
    </recommendedName>
</protein>
<dbReference type="InterPro" id="IPR032466">
    <property type="entry name" value="Metal_Hydrolase"/>
</dbReference>
<feature type="signal peptide" evidence="1">
    <location>
        <begin position="1"/>
        <end position="22"/>
    </location>
</feature>
<keyword evidence="1" id="KW-0732">Signal</keyword>
<name>A0A317F2N8_9SPHI</name>
<gene>
    <name evidence="3" type="ORF">DF947_01775</name>
</gene>
<reference evidence="4" key="1">
    <citation type="submission" date="2018-05" db="EMBL/GenBank/DDBJ databases">
        <title>Pedobacter paludis sp. nov., isolated from wetland soil.</title>
        <authorList>
            <person name="Zhang Y."/>
        </authorList>
    </citation>
    <scope>NUCLEOTIDE SEQUENCE [LARGE SCALE GENOMIC DNA]</scope>
    <source>
        <strain evidence="4">R-8</strain>
    </source>
</reference>
<dbReference type="Gene3D" id="2.30.40.10">
    <property type="entry name" value="Urease, subunit C, domain 1"/>
    <property type="match status" value="2"/>
</dbReference>
<dbReference type="SUPFAM" id="SSF82171">
    <property type="entry name" value="DPP6 N-terminal domain-like"/>
    <property type="match status" value="1"/>
</dbReference>
<proteinExistence type="predicted"/>